<gene>
    <name evidence="1" type="ORF">H9736_00105</name>
</gene>
<dbReference type="AlphaFoldDB" id="A0A9D1WP54"/>
<reference evidence="1" key="1">
    <citation type="journal article" date="2021" name="PeerJ">
        <title>Extensive microbial diversity within the chicken gut microbiome revealed by metagenomics and culture.</title>
        <authorList>
            <person name="Gilroy R."/>
            <person name="Ravi A."/>
            <person name="Getino M."/>
            <person name="Pursley I."/>
            <person name="Horton D.L."/>
            <person name="Alikhan N.F."/>
            <person name="Baker D."/>
            <person name="Gharbi K."/>
            <person name="Hall N."/>
            <person name="Watson M."/>
            <person name="Adriaenssens E.M."/>
            <person name="Foster-Nyarko E."/>
            <person name="Jarju S."/>
            <person name="Secka A."/>
            <person name="Antonio M."/>
            <person name="Oren A."/>
            <person name="Chaudhuri R.R."/>
            <person name="La Ragione R."/>
            <person name="Hildebrand F."/>
            <person name="Pallen M.J."/>
        </authorList>
    </citation>
    <scope>NUCLEOTIDE SEQUENCE</scope>
    <source>
        <strain evidence="1">CHK188-5543</strain>
    </source>
</reference>
<protein>
    <submittedName>
        <fullName evidence="1">Uncharacterized protein</fullName>
    </submittedName>
</protein>
<accession>A0A9D1WP54</accession>
<organism evidence="1 2">
    <name type="scientific">Candidatus Anaerotruncus excrementipullorum</name>
    <dbReference type="NCBI Taxonomy" id="2838465"/>
    <lineage>
        <taxon>Bacteria</taxon>
        <taxon>Bacillati</taxon>
        <taxon>Bacillota</taxon>
        <taxon>Clostridia</taxon>
        <taxon>Eubacteriales</taxon>
        <taxon>Oscillospiraceae</taxon>
        <taxon>Anaerotruncus</taxon>
    </lineage>
</organism>
<comment type="caution">
    <text evidence="1">The sequence shown here is derived from an EMBL/GenBank/DDBJ whole genome shotgun (WGS) entry which is preliminary data.</text>
</comment>
<proteinExistence type="predicted"/>
<name>A0A9D1WP54_9FIRM</name>
<dbReference type="EMBL" id="DXES01000002">
    <property type="protein sequence ID" value="HIX64628.1"/>
    <property type="molecule type" value="Genomic_DNA"/>
</dbReference>
<evidence type="ECO:0000313" key="2">
    <source>
        <dbReference type="Proteomes" id="UP000886800"/>
    </source>
</evidence>
<sequence length="111" mass="12557">MISNTEKLRRAIAKELHSVSKEEIRLQKAAAKDIQMRKGFLKSKIPPKVLTTLEKAFSQAFGTVFDKGITVIEKGYDKESISQDFAVQDYAVDVKCGKKELKRIRKAAKKN</sequence>
<reference evidence="1" key="2">
    <citation type="submission" date="2021-04" db="EMBL/GenBank/DDBJ databases">
        <authorList>
            <person name="Gilroy R."/>
        </authorList>
    </citation>
    <scope>NUCLEOTIDE SEQUENCE</scope>
    <source>
        <strain evidence="1">CHK188-5543</strain>
    </source>
</reference>
<evidence type="ECO:0000313" key="1">
    <source>
        <dbReference type="EMBL" id="HIX64628.1"/>
    </source>
</evidence>
<dbReference type="Proteomes" id="UP000886800">
    <property type="component" value="Unassembled WGS sequence"/>
</dbReference>